<dbReference type="InterPro" id="IPR011050">
    <property type="entry name" value="Pectin_lyase_fold/virulence"/>
</dbReference>
<keyword evidence="1" id="KW-0812">Transmembrane</keyword>
<protein>
    <recommendedName>
        <fullName evidence="3">Right handed beta helix domain-containing protein</fullName>
    </recommendedName>
</protein>
<evidence type="ECO:0000313" key="2">
    <source>
        <dbReference type="EMBL" id="KKM96857.1"/>
    </source>
</evidence>
<reference evidence="2" key="1">
    <citation type="journal article" date="2015" name="Nature">
        <title>Complex archaea that bridge the gap between prokaryotes and eukaryotes.</title>
        <authorList>
            <person name="Spang A."/>
            <person name="Saw J.H."/>
            <person name="Jorgensen S.L."/>
            <person name="Zaremba-Niedzwiedzka K."/>
            <person name="Martijn J."/>
            <person name="Lind A.E."/>
            <person name="van Eijk R."/>
            <person name="Schleper C."/>
            <person name="Guy L."/>
            <person name="Ettema T.J."/>
        </authorList>
    </citation>
    <scope>NUCLEOTIDE SEQUENCE</scope>
</reference>
<accession>A0A0F9PUK7</accession>
<evidence type="ECO:0008006" key="3">
    <source>
        <dbReference type="Google" id="ProtNLM"/>
    </source>
</evidence>
<dbReference type="SUPFAM" id="SSF51126">
    <property type="entry name" value="Pectin lyase-like"/>
    <property type="match status" value="1"/>
</dbReference>
<sequence length="438" mass="49541">MPNWRVVKRKFKKKWKDGPLPHITIIIVVMTLAILVAYIVPFFQPITYISNIYDEDYDSDYNRTYYYDLVEYTDRIYVHKDGNNTNGDSWENAYTTINDAYTATSSDLDDNTIVFVGLGIFDVNIAEQLDINKNIHIIGSGRHGTIFSNSHILADFVFNVTRHFGIEYSSIFFNSSSGGINVYGNNTNIQMSNMGFDTEHDNTGTTEALRIDYGEHGRYETIHFHGENTTTTAINISNSDYNHFNDIEIHDFNGTGIQICNDSNGNIFSTIYIDGTALGLDIDSGVGQYFRNFELFNCTVNIDDEVGNSYWYNVITESMIAGITPNNLVGININTAVGADTYGVDVLVFDGSAIDSPYYIIALIFETSAGERYGFRAWYSFSSEYIYETIIEAKFANQIERLEATFPRLFNAHSQIYISIKSESGNDDMTVWLAIITI</sequence>
<keyword evidence="1" id="KW-1133">Transmembrane helix</keyword>
<dbReference type="AlphaFoldDB" id="A0A0F9PUK7"/>
<gene>
    <name evidence="2" type="ORF">LCGC14_1173980</name>
</gene>
<comment type="caution">
    <text evidence="2">The sequence shown here is derived from an EMBL/GenBank/DDBJ whole genome shotgun (WGS) entry which is preliminary data.</text>
</comment>
<keyword evidence="1" id="KW-0472">Membrane</keyword>
<organism evidence="2">
    <name type="scientific">marine sediment metagenome</name>
    <dbReference type="NCBI Taxonomy" id="412755"/>
    <lineage>
        <taxon>unclassified sequences</taxon>
        <taxon>metagenomes</taxon>
        <taxon>ecological metagenomes</taxon>
    </lineage>
</organism>
<name>A0A0F9PUK7_9ZZZZ</name>
<proteinExistence type="predicted"/>
<evidence type="ECO:0000256" key="1">
    <source>
        <dbReference type="SAM" id="Phobius"/>
    </source>
</evidence>
<feature type="transmembrane region" description="Helical" evidence="1">
    <location>
        <begin position="20"/>
        <end position="43"/>
    </location>
</feature>
<dbReference type="EMBL" id="LAZR01005826">
    <property type="protein sequence ID" value="KKM96857.1"/>
    <property type="molecule type" value="Genomic_DNA"/>
</dbReference>